<evidence type="ECO:0000313" key="2">
    <source>
        <dbReference type="Proteomes" id="UP001239111"/>
    </source>
</evidence>
<gene>
    <name evidence="1" type="ORF">QAD02_006757</name>
</gene>
<organism evidence="1 2">
    <name type="scientific">Eretmocerus hayati</name>
    <dbReference type="NCBI Taxonomy" id="131215"/>
    <lineage>
        <taxon>Eukaryota</taxon>
        <taxon>Metazoa</taxon>
        <taxon>Ecdysozoa</taxon>
        <taxon>Arthropoda</taxon>
        <taxon>Hexapoda</taxon>
        <taxon>Insecta</taxon>
        <taxon>Pterygota</taxon>
        <taxon>Neoptera</taxon>
        <taxon>Endopterygota</taxon>
        <taxon>Hymenoptera</taxon>
        <taxon>Apocrita</taxon>
        <taxon>Proctotrupomorpha</taxon>
        <taxon>Chalcidoidea</taxon>
        <taxon>Aphelinidae</taxon>
        <taxon>Aphelininae</taxon>
        <taxon>Eretmocerus</taxon>
    </lineage>
</organism>
<sequence>MAPYEEVQPLPCATNQDFITNDDQHPNSLTNQDRSNVKLIGKRLYIDGFLYVKNHKADNGKIHWECRRVRQGTCHARAVTSDPALDKNIVVFRGLEESSHSHAPSLADYEEAEKLEELSKLRERESQSDDQITEDYESSSGSQTVSEIEMQNSITEADVKMEIEELVVAKVEPKPPMQSSENDPDHGSTSSLPRVIGSTLYLHGFMYTKNRVSADSLKAYWSCKKYRSGTCTAKAITSNPAVCQELIIYKGLNQSKHDHLPSHLNQEEDAEETEGFSQAEEDSKSEPVDQTFEQADMETMSVIAGHPTNNSSRFSESMETPDPKAEQSNRQMCLKLIGKRLYIDGYIYVKNSTTSEVQWTCRKYRKTGCTPKVYTSNPFLGEELIVHRIDDLSTHNHSPNELESEEAELIARLEVVRAKLEDSDYAEVPVDKNRTQIQNPVEPRARPGVHQMKSSMVTSSPSNRSIHHIKKKEKSSASSPKTNKSPKMLRVIGKRLCIDGYIFVKSGTYADRYAWECKRYRKTGCRGRASTSDPFSNKNIIIYKGPDESKHNHLPSPAELEDAEMLAKISSIDEKSKSKLPVRSSSRVNAKMCHSYAEDNQSSSFDEVANFASAIASSQGHLQSSKRFTASNQARVSTTSAAPHHGSTVDEAEKQGVVCVDLTDDFDEKSKVESEDTADEEDSSQSNQTSEVADTCIQDQVSPQVSPTQDIETISTQSVGNPYPNFYLYSFGLPQQNYCQNQFAVYPSFANAQHNTAVYHPFNYTSGNFNFSPSSLINGVQLPLIMNVPTRNNAATDGEHFGGHLQVLRQLNRK</sequence>
<keyword evidence="2" id="KW-1185">Reference proteome</keyword>
<reference evidence="1" key="1">
    <citation type="submission" date="2023-04" db="EMBL/GenBank/DDBJ databases">
        <title>A chromosome-level genome assembly of the parasitoid wasp Eretmocerus hayati.</title>
        <authorList>
            <person name="Zhong Y."/>
            <person name="Liu S."/>
            <person name="Liu Y."/>
        </authorList>
    </citation>
    <scope>NUCLEOTIDE SEQUENCE</scope>
    <source>
        <strain evidence="1">ZJU_SS_LIU_2023</strain>
    </source>
</reference>
<accession>A0ACC2N1S4</accession>
<comment type="caution">
    <text evidence="1">The sequence shown here is derived from an EMBL/GenBank/DDBJ whole genome shotgun (WGS) entry which is preliminary data.</text>
</comment>
<evidence type="ECO:0000313" key="1">
    <source>
        <dbReference type="EMBL" id="KAJ8665095.1"/>
    </source>
</evidence>
<dbReference type="Proteomes" id="UP001239111">
    <property type="component" value="Chromosome 4"/>
</dbReference>
<proteinExistence type="predicted"/>
<name>A0ACC2N1S4_9HYME</name>
<dbReference type="EMBL" id="CM056744">
    <property type="protein sequence ID" value="KAJ8665095.1"/>
    <property type="molecule type" value="Genomic_DNA"/>
</dbReference>
<protein>
    <submittedName>
        <fullName evidence="1">Uncharacterized protein</fullName>
    </submittedName>
</protein>